<dbReference type="AlphaFoldDB" id="A0A484LRT4"/>
<evidence type="ECO:0000313" key="2">
    <source>
        <dbReference type="EMBL" id="VFQ78538.1"/>
    </source>
</evidence>
<reference evidence="2 3" key="1">
    <citation type="submission" date="2018-04" db="EMBL/GenBank/DDBJ databases">
        <authorList>
            <person name="Vogel A."/>
        </authorList>
    </citation>
    <scope>NUCLEOTIDE SEQUENCE [LARGE SCALE GENOMIC DNA]</scope>
</reference>
<protein>
    <submittedName>
        <fullName evidence="2">Uncharacterized protein</fullName>
    </submittedName>
</protein>
<name>A0A484LRT4_9ASTE</name>
<dbReference type="Proteomes" id="UP000595140">
    <property type="component" value="Unassembled WGS sequence"/>
</dbReference>
<keyword evidence="1" id="KW-0732">Signal</keyword>
<evidence type="ECO:0000256" key="1">
    <source>
        <dbReference type="SAM" id="SignalP"/>
    </source>
</evidence>
<gene>
    <name evidence="2" type="ORF">CCAM_LOCUS20314</name>
</gene>
<proteinExistence type="predicted"/>
<evidence type="ECO:0000313" key="3">
    <source>
        <dbReference type="Proteomes" id="UP000595140"/>
    </source>
</evidence>
<accession>A0A484LRT4</accession>
<feature type="chain" id="PRO_5019840296" evidence="1">
    <location>
        <begin position="21"/>
        <end position="68"/>
    </location>
</feature>
<feature type="signal peptide" evidence="1">
    <location>
        <begin position="1"/>
        <end position="20"/>
    </location>
</feature>
<keyword evidence="3" id="KW-1185">Reference proteome</keyword>
<dbReference type="EMBL" id="OOIL02001801">
    <property type="protein sequence ID" value="VFQ78538.1"/>
    <property type="molecule type" value="Genomic_DNA"/>
</dbReference>
<organism evidence="2 3">
    <name type="scientific">Cuscuta campestris</name>
    <dbReference type="NCBI Taxonomy" id="132261"/>
    <lineage>
        <taxon>Eukaryota</taxon>
        <taxon>Viridiplantae</taxon>
        <taxon>Streptophyta</taxon>
        <taxon>Embryophyta</taxon>
        <taxon>Tracheophyta</taxon>
        <taxon>Spermatophyta</taxon>
        <taxon>Magnoliopsida</taxon>
        <taxon>eudicotyledons</taxon>
        <taxon>Gunneridae</taxon>
        <taxon>Pentapetalae</taxon>
        <taxon>asterids</taxon>
        <taxon>lamiids</taxon>
        <taxon>Solanales</taxon>
        <taxon>Convolvulaceae</taxon>
        <taxon>Cuscuteae</taxon>
        <taxon>Cuscuta</taxon>
        <taxon>Cuscuta subgen. Grammica</taxon>
        <taxon>Cuscuta sect. Cleistogrammica</taxon>
    </lineage>
</organism>
<sequence length="68" mass="7696">MESLSAITAAFFFLTKSIAAALSRSPPHMSSSLKVDEDIREDLEHGDEWGDRQIYERLERKKGPDAED</sequence>